<dbReference type="Gene3D" id="1.10.10.10">
    <property type="entry name" value="Winged helix-like DNA-binding domain superfamily/Winged helix DNA-binding domain"/>
    <property type="match status" value="1"/>
</dbReference>
<evidence type="ECO:0000256" key="2">
    <source>
        <dbReference type="ARBA" id="ARBA00023125"/>
    </source>
</evidence>
<dbReference type="CDD" id="cd00059">
    <property type="entry name" value="FH_FOX"/>
    <property type="match status" value="1"/>
</dbReference>
<evidence type="ECO:0000256" key="5">
    <source>
        <dbReference type="PROSITE-ProRule" id="PRU00089"/>
    </source>
</evidence>
<comment type="subcellular location">
    <subcellularLocation>
        <location evidence="5">Nucleus</location>
    </subcellularLocation>
</comment>
<feature type="region of interest" description="Disordered" evidence="6">
    <location>
        <begin position="144"/>
        <end position="238"/>
    </location>
</feature>
<dbReference type="Proteomes" id="UP001201163">
    <property type="component" value="Unassembled WGS sequence"/>
</dbReference>
<feature type="compositionally biased region" description="Low complexity" evidence="6">
    <location>
        <begin position="28"/>
        <end position="43"/>
    </location>
</feature>
<feature type="compositionally biased region" description="Acidic residues" evidence="6">
    <location>
        <begin position="253"/>
        <end position="262"/>
    </location>
</feature>
<keyword evidence="3" id="KW-0804">Transcription</keyword>
<accession>A0AAD4LMR0</accession>
<sequence>MSRLDSILNPKDDNAPLRVEHVLSPQLSPSSPISSGSETSRTSRIAQGYREIQGHCAHPTCPDTLRCLPDTDERPQHTLPVILRCAILGSTMKRLTIRDIYAAMEEKYPYYRTAGPTWKQSVRHHLSLNRLFERQPRPVTDPGFGSYWTVNLEAPPGTKRPRKRGRPKRDVNDDAESAPTKRRGRPRKVPETKNGRQEAGHSHIATLAVASGDHLSTHISVSSTRTGTRRSYEHEDEGRTAPFELGAAWLGEEECESEDDNGDPPQRPTTPAYDRAVNIRLSPSPSRGTLRQLHCDSIPDAFPENIIDHLKIQMGILRRQASEARSEAASLAQQLSESRAALKATEDRLEAEVTKRKEAERLANEEARMRKAVENDLRTPQGAAS</sequence>
<dbReference type="GO" id="GO:0000978">
    <property type="term" value="F:RNA polymerase II cis-regulatory region sequence-specific DNA binding"/>
    <property type="evidence" value="ECO:0007669"/>
    <property type="project" value="TreeGrafter"/>
</dbReference>
<feature type="region of interest" description="Disordered" evidence="6">
    <location>
        <begin position="253"/>
        <end position="272"/>
    </location>
</feature>
<dbReference type="InterPro" id="IPR036388">
    <property type="entry name" value="WH-like_DNA-bd_sf"/>
</dbReference>
<feature type="compositionally biased region" description="Basic and acidic residues" evidence="6">
    <location>
        <begin position="349"/>
        <end position="377"/>
    </location>
</feature>
<dbReference type="PANTHER" id="PTHR46078">
    <property type="entry name" value="FORKHEAD BOX PROTEIN J2 FAMILY MEMBER"/>
    <property type="match status" value="1"/>
</dbReference>
<keyword evidence="2 5" id="KW-0238">DNA-binding</keyword>
<feature type="domain" description="Fork-head" evidence="7">
    <location>
        <begin position="74"/>
        <end position="164"/>
    </location>
</feature>
<evidence type="ECO:0000256" key="6">
    <source>
        <dbReference type="SAM" id="MobiDB-lite"/>
    </source>
</evidence>
<gene>
    <name evidence="8" type="ORF">EDB92DRAFT_1840375</name>
</gene>
<evidence type="ECO:0000256" key="3">
    <source>
        <dbReference type="ARBA" id="ARBA00023163"/>
    </source>
</evidence>
<evidence type="ECO:0000259" key="7">
    <source>
        <dbReference type="PROSITE" id="PS50039"/>
    </source>
</evidence>
<dbReference type="InterPro" id="IPR017956">
    <property type="entry name" value="AT_hook_DNA-bd_motif"/>
</dbReference>
<keyword evidence="1" id="KW-0805">Transcription regulation</keyword>
<feature type="compositionally biased region" description="Basic and acidic residues" evidence="6">
    <location>
        <begin position="188"/>
        <end position="201"/>
    </location>
</feature>
<feature type="region of interest" description="Disordered" evidence="6">
    <location>
        <begin position="23"/>
        <end position="43"/>
    </location>
</feature>
<dbReference type="InterPro" id="IPR045912">
    <property type="entry name" value="FOXJ2/3-like"/>
</dbReference>
<dbReference type="Pfam" id="PF00250">
    <property type="entry name" value="Forkhead"/>
    <property type="match status" value="1"/>
</dbReference>
<dbReference type="PANTHER" id="PTHR46078:SF2">
    <property type="entry name" value="FORK-HEAD DOMAIN-CONTAINING PROTEIN"/>
    <property type="match status" value="1"/>
</dbReference>
<feature type="region of interest" description="Disordered" evidence="6">
    <location>
        <begin position="349"/>
        <end position="385"/>
    </location>
</feature>
<dbReference type="EMBL" id="JAKELL010000007">
    <property type="protein sequence ID" value="KAH8997555.1"/>
    <property type="molecule type" value="Genomic_DNA"/>
</dbReference>
<dbReference type="PRINTS" id="PR00053">
    <property type="entry name" value="FORKHEAD"/>
</dbReference>
<dbReference type="InterPro" id="IPR036390">
    <property type="entry name" value="WH_DNA-bd_sf"/>
</dbReference>
<name>A0AAD4LMR0_9AGAM</name>
<evidence type="ECO:0000256" key="4">
    <source>
        <dbReference type="ARBA" id="ARBA00023242"/>
    </source>
</evidence>
<dbReference type="SMART" id="SM00339">
    <property type="entry name" value="FH"/>
    <property type="match status" value="1"/>
</dbReference>
<dbReference type="SUPFAM" id="SSF46785">
    <property type="entry name" value="Winged helix' DNA-binding domain"/>
    <property type="match status" value="1"/>
</dbReference>
<evidence type="ECO:0000313" key="9">
    <source>
        <dbReference type="Proteomes" id="UP001201163"/>
    </source>
</evidence>
<evidence type="ECO:0000313" key="8">
    <source>
        <dbReference type="EMBL" id="KAH8997555.1"/>
    </source>
</evidence>
<dbReference type="InterPro" id="IPR001766">
    <property type="entry name" value="Fork_head_dom"/>
</dbReference>
<organism evidence="8 9">
    <name type="scientific">Lactarius akahatsu</name>
    <dbReference type="NCBI Taxonomy" id="416441"/>
    <lineage>
        <taxon>Eukaryota</taxon>
        <taxon>Fungi</taxon>
        <taxon>Dikarya</taxon>
        <taxon>Basidiomycota</taxon>
        <taxon>Agaricomycotina</taxon>
        <taxon>Agaricomycetes</taxon>
        <taxon>Russulales</taxon>
        <taxon>Russulaceae</taxon>
        <taxon>Lactarius</taxon>
    </lineage>
</organism>
<dbReference type="GO" id="GO:0000981">
    <property type="term" value="F:DNA-binding transcription factor activity, RNA polymerase II-specific"/>
    <property type="evidence" value="ECO:0007669"/>
    <property type="project" value="TreeGrafter"/>
</dbReference>
<reference evidence="8" key="1">
    <citation type="submission" date="2022-01" db="EMBL/GenBank/DDBJ databases">
        <title>Comparative genomics reveals a dynamic genome evolution in the ectomycorrhizal milk-cap (Lactarius) mushrooms.</title>
        <authorList>
            <consortium name="DOE Joint Genome Institute"/>
            <person name="Lebreton A."/>
            <person name="Tang N."/>
            <person name="Kuo A."/>
            <person name="LaButti K."/>
            <person name="Drula E."/>
            <person name="Barry K."/>
            <person name="Clum A."/>
            <person name="Lipzen A."/>
            <person name="Mousain D."/>
            <person name="Ng V."/>
            <person name="Wang R."/>
            <person name="Wang X."/>
            <person name="Dai Y."/>
            <person name="Henrissat B."/>
            <person name="Grigoriev I.V."/>
            <person name="Guerin-Laguette A."/>
            <person name="Yu F."/>
            <person name="Martin F.M."/>
        </authorList>
    </citation>
    <scope>NUCLEOTIDE SEQUENCE</scope>
    <source>
        <strain evidence="8">QP</strain>
    </source>
</reference>
<keyword evidence="9" id="KW-1185">Reference proteome</keyword>
<comment type="caution">
    <text evidence="8">The sequence shown here is derived from an EMBL/GenBank/DDBJ whole genome shotgun (WGS) entry which is preliminary data.</text>
</comment>
<keyword evidence="4 5" id="KW-0539">Nucleus</keyword>
<proteinExistence type="predicted"/>
<dbReference type="GO" id="GO:0005634">
    <property type="term" value="C:nucleus"/>
    <property type="evidence" value="ECO:0007669"/>
    <property type="project" value="UniProtKB-SubCell"/>
</dbReference>
<feature type="DNA-binding region" description="Fork-head" evidence="5">
    <location>
        <begin position="74"/>
        <end position="164"/>
    </location>
</feature>
<evidence type="ECO:0000256" key="1">
    <source>
        <dbReference type="ARBA" id="ARBA00023015"/>
    </source>
</evidence>
<dbReference type="PROSITE" id="PS50039">
    <property type="entry name" value="FORK_HEAD_3"/>
    <property type="match status" value="1"/>
</dbReference>
<dbReference type="SMART" id="SM00384">
    <property type="entry name" value="AT_hook"/>
    <property type="match status" value="2"/>
</dbReference>
<protein>
    <recommendedName>
        <fullName evidence="7">Fork-head domain-containing protein</fullName>
    </recommendedName>
</protein>
<dbReference type="AlphaFoldDB" id="A0AAD4LMR0"/>